<dbReference type="VEuPathDB" id="FungiDB:FUN_014781"/>
<dbReference type="EMBL" id="LLXI01000087">
    <property type="protein sequence ID" value="PKY40056.1"/>
    <property type="molecule type" value="Genomic_DNA"/>
</dbReference>
<dbReference type="VEuPathDB" id="FungiDB:RhiirA1_411055"/>
<evidence type="ECO:0000313" key="4">
    <source>
        <dbReference type="Proteomes" id="UP000234323"/>
    </source>
</evidence>
<feature type="region of interest" description="Disordered" evidence="1">
    <location>
        <begin position="153"/>
        <end position="191"/>
    </location>
</feature>
<feature type="transmembrane region" description="Helical" evidence="2">
    <location>
        <begin position="121"/>
        <end position="145"/>
    </location>
</feature>
<organism evidence="3 4">
    <name type="scientific">Rhizophagus irregularis</name>
    <dbReference type="NCBI Taxonomy" id="588596"/>
    <lineage>
        <taxon>Eukaryota</taxon>
        <taxon>Fungi</taxon>
        <taxon>Fungi incertae sedis</taxon>
        <taxon>Mucoromycota</taxon>
        <taxon>Glomeromycotina</taxon>
        <taxon>Glomeromycetes</taxon>
        <taxon>Glomerales</taxon>
        <taxon>Glomeraceae</taxon>
        <taxon>Rhizophagus</taxon>
    </lineage>
</organism>
<feature type="compositionally biased region" description="Acidic residues" evidence="1">
    <location>
        <begin position="153"/>
        <end position="162"/>
    </location>
</feature>
<feature type="transmembrane region" description="Helical" evidence="2">
    <location>
        <begin position="81"/>
        <end position="101"/>
    </location>
</feature>
<feature type="transmembrane region" description="Helical" evidence="2">
    <location>
        <begin position="6"/>
        <end position="27"/>
    </location>
</feature>
<protein>
    <submittedName>
        <fullName evidence="3">Uncharacterized protein</fullName>
    </submittedName>
</protein>
<name>A0A2I1G0C2_9GLOM</name>
<dbReference type="AlphaFoldDB" id="A0A2I1G0C2"/>
<sequence>MKLQVIFSTLLFVILMLLNLISLGFFIAKYLSLKRINFEIPINNVDYVYLGLISVTALKDVTLIIAAFRGSLNLLNPRQQIISQILLLIAWIVVPTLYTKFELDRQLLSSMCPQQYMMVCLLRKISFILMWAYSSMLFISILSAVCFKSVDEEDEENDDNDNEGYNINIDKEKFKPQPKTNQFHPRYSKNNNYNRYNNVSSIHSNNSSIPPYNNLSHLR</sequence>
<feature type="transmembrane region" description="Helical" evidence="2">
    <location>
        <begin position="47"/>
        <end position="69"/>
    </location>
</feature>
<keyword evidence="2" id="KW-0472">Membrane</keyword>
<dbReference type="Proteomes" id="UP000234323">
    <property type="component" value="Unassembled WGS sequence"/>
</dbReference>
<gene>
    <name evidence="3" type="ORF">RhiirA4_394182</name>
</gene>
<keyword evidence="2" id="KW-1133">Transmembrane helix</keyword>
<keyword evidence="2" id="KW-0812">Transmembrane</keyword>
<evidence type="ECO:0000256" key="2">
    <source>
        <dbReference type="SAM" id="Phobius"/>
    </source>
</evidence>
<reference evidence="3 4" key="1">
    <citation type="submission" date="2015-10" db="EMBL/GenBank/DDBJ databases">
        <title>Genome analyses suggest a sexual origin of heterokaryosis in a supposedly ancient asexual fungus.</title>
        <authorList>
            <person name="Ropars J."/>
            <person name="Sedzielewska K."/>
            <person name="Noel J."/>
            <person name="Charron P."/>
            <person name="Farinelli L."/>
            <person name="Marton T."/>
            <person name="Kruger M."/>
            <person name="Pelin A."/>
            <person name="Brachmann A."/>
            <person name="Corradi N."/>
        </authorList>
    </citation>
    <scope>NUCLEOTIDE SEQUENCE [LARGE SCALE GENOMIC DNA]</scope>
    <source>
        <strain evidence="3 4">A4</strain>
    </source>
</reference>
<keyword evidence="4" id="KW-1185">Reference proteome</keyword>
<evidence type="ECO:0000313" key="3">
    <source>
        <dbReference type="EMBL" id="PKY40056.1"/>
    </source>
</evidence>
<evidence type="ECO:0000256" key="1">
    <source>
        <dbReference type="SAM" id="MobiDB-lite"/>
    </source>
</evidence>
<dbReference type="VEuPathDB" id="FungiDB:RhiirFUN_011937"/>
<accession>A0A2I1G0C2</accession>
<proteinExistence type="predicted"/>
<comment type="caution">
    <text evidence="3">The sequence shown here is derived from an EMBL/GenBank/DDBJ whole genome shotgun (WGS) entry which is preliminary data.</text>
</comment>
<dbReference type="OrthoDB" id="2422418at2759"/>